<evidence type="ECO:0000256" key="4">
    <source>
        <dbReference type="ARBA" id="ARBA00022679"/>
    </source>
</evidence>
<dbReference type="Proteomes" id="UP000019063">
    <property type="component" value="Unassembled WGS sequence"/>
</dbReference>
<evidence type="ECO:0000256" key="2">
    <source>
        <dbReference type="ARBA" id="ARBA00022475"/>
    </source>
</evidence>
<keyword evidence="7" id="KW-1185">Reference proteome</keyword>
<evidence type="ECO:0000256" key="3">
    <source>
        <dbReference type="ARBA" id="ARBA00022676"/>
    </source>
</evidence>
<comment type="caution">
    <text evidence="6">The sequence shown here is derived from an EMBL/GenBank/DDBJ whole genome shotgun (WGS) entry which is preliminary data.</text>
</comment>
<evidence type="ECO:0000256" key="5">
    <source>
        <dbReference type="ARBA" id="ARBA00023136"/>
    </source>
</evidence>
<dbReference type="InterPro" id="IPR029044">
    <property type="entry name" value="Nucleotide-diphossugar_trans"/>
</dbReference>
<keyword evidence="2" id="KW-1003">Cell membrane</keyword>
<keyword evidence="4 6" id="KW-0808">Transferase</keyword>
<comment type="subcellular location">
    <subcellularLocation>
        <location evidence="1">Cell membrane</location>
    </subcellularLocation>
</comment>
<name>W4HGM1_9RHOB</name>
<dbReference type="RefSeq" id="WP_043846101.1">
    <property type="nucleotide sequence ID" value="NZ_AQQW01000011.1"/>
</dbReference>
<proteinExistence type="predicted"/>
<dbReference type="STRING" id="1379903.ATO8_16550"/>
<dbReference type="SUPFAM" id="SSF53448">
    <property type="entry name" value="Nucleotide-diphospho-sugar transferases"/>
    <property type="match status" value="1"/>
</dbReference>
<dbReference type="GO" id="GO:0016757">
    <property type="term" value="F:glycosyltransferase activity"/>
    <property type="evidence" value="ECO:0007669"/>
    <property type="project" value="UniProtKB-KW"/>
</dbReference>
<dbReference type="Pfam" id="PF13641">
    <property type="entry name" value="Glyco_tranf_2_3"/>
    <property type="match status" value="1"/>
</dbReference>
<evidence type="ECO:0000256" key="1">
    <source>
        <dbReference type="ARBA" id="ARBA00004236"/>
    </source>
</evidence>
<dbReference type="Gene3D" id="3.90.550.10">
    <property type="entry name" value="Spore Coat Polysaccharide Biosynthesis Protein SpsA, Chain A"/>
    <property type="match status" value="1"/>
</dbReference>
<dbReference type="AlphaFoldDB" id="W4HGM1"/>
<keyword evidence="3" id="KW-0328">Glycosyltransferase</keyword>
<sequence>MTHITVAVPACNEAERILSHLKALDLAAASVKARVSVYVFANNCRDETAERAANFHADHADIVVERAELEAPDRTAGAARRLAVLRALVAVPRTDLIVTTDADSEMRPDCLEACRTEIGAGADLVCGTISFSPTPELRHAPGLRRYDRTAGPYADLMRELRFAVDVMCGRQLPGATPHYTTSGACIALTRALHDRIGGLPRVPCGEDRALVRLAEQCGAHVSYSRNAHSVVSARLVGRAIGGMADTLCRRLGADDPDCDEAFLTTRAARRAWGAARAAAAEGRHPVLPNASRPMRLSELERELPRMQAFLTSEVRPVLASAAHAASPRVA</sequence>
<protein>
    <submittedName>
        <fullName evidence="6">Glycosyl transferase family protein</fullName>
    </submittedName>
</protein>
<reference evidence="6 7" key="1">
    <citation type="journal article" date="2014" name="Antonie Van Leeuwenhoek">
        <title>Roseivivax atlanticus sp. nov., isolated from surface seawater of the Atlantic Ocean.</title>
        <authorList>
            <person name="Li G."/>
            <person name="Lai Q."/>
            <person name="Liu X."/>
            <person name="Sun F."/>
            <person name="Shao Z."/>
        </authorList>
    </citation>
    <scope>NUCLEOTIDE SEQUENCE [LARGE SCALE GENOMIC DNA]</scope>
    <source>
        <strain evidence="6 7">22II-s10s</strain>
    </source>
</reference>
<evidence type="ECO:0000313" key="7">
    <source>
        <dbReference type="Proteomes" id="UP000019063"/>
    </source>
</evidence>
<dbReference type="EMBL" id="AQQW01000011">
    <property type="protein sequence ID" value="ETW11543.1"/>
    <property type="molecule type" value="Genomic_DNA"/>
</dbReference>
<dbReference type="PANTHER" id="PTHR43646">
    <property type="entry name" value="GLYCOSYLTRANSFERASE"/>
    <property type="match status" value="1"/>
</dbReference>
<organism evidence="6 7">
    <name type="scientific">Roseivivax marinus</name>
    <dbReference type="NCBI Taxonomy" id="1379903"/>
    <lineage>
        <taxon>Bacteria</taxon>
        <taxon>Pseudomonadati</taxon>
        <taxon>Pseudomonadota</taxon>
        <taxon>Alphaproteobacteria</taxon>
        <taxon>Rhodobacterales</taxon>
        <taxon>Roseobacteraceae</taxon>
        <taxon>Roseivivax</taxon>
    </lineage>
</organism>
<evidence type="ECO:0000313" key="6">
    <source>
        <dbReference type="EMBL" id="ETW11543.1"/>
    </source>
</evidence>
<dbReference type="GO" id="GO:0005886">
    <property type="term" value="C:plasma membrane"/>
    <property type="evidence" value="ECO:0007669"/>
    <property type="project" value="UniProtKB-SubCell"/>
</dbReference>
<dbReference type="PANTHER" id="PTHR43646:SF2">
    <property type="entry name" value="GLYCOSYLTRANSFERASE 2-LIKE DOMAIN-CONTAINING PROTEIN"/>
    <property type="match status" value="1"/>
</dbReference>
<gene>
    <name evidence="6" type="ORF">ATO8_16550</name>
</gene>
<keyword evidence="5" id="KW-0472">Membrane</keyword>
<dbReference type="eggNOG" id="COG1215">
    <property type="taxonomic scope" value="Bacteria"/>
</dbReference>
<accession>W4HGM1</accession>